<dbReference type="AlphaFoldDB" id="A0A0K8MFK0"/>
<reference evidence="1 2" key="1">
    <citation type="submission" date="2015-03" db="EMBL/GenBank/DDBJ databases">
        <title>Caedibacter varicaedens, whole genome shotgun sequence.</title>
        <authorList>
            <person name="Suzuki H."/>
            <person name="Dapper A.L."/>
            <person name="Gibson A.K."/>
            <person name="Jackson C."/>
            <person name="Lee H."/>
            <person name="Pejaver V.R."/>
            <person name="Doak T."/>
            <person name="Lynch M."/>
        </authorList>
    </citation>
    <scope>NUCLEOTIDE SEQUENCE [LARGE SCALE GENOMIC DNA]</scope>
</reference>
<evidence type="ECO:0000313" key="1">
    <source>
        <dbReference type="EMBL" id="GAO98968.1"/>
    </source>
</evidence>
<keyword evidence="2" id="KW-1185">Reference proteome</keyword>
<name>A0A0K8MFK0_9PROT</name>
<protein>
    <submittedName>
        <fullName evidence="1">Uncharacterized protein</fullName>
    </submittedName>
</protein>
<gene>
    <name evidence="1" type="ORF">Cva_01638</name>
</gene>
<dbReference type="STRING" id="1629334.Cva_01638"/>
<comment type="caution">
    <text evidence="1">The sequence shown here is derived from an EMBL/GenBank/DDBJ whole genome shotgun (WGS) entry which is preliminary data.</text>
</comment>
<evidence type="ECO:0000313" key="2">
    <source>
        <dbReference type="Proteomes" id="UP000036771"/>
    </source>
</evidence>
<sequence>MIALPWDVWLGISLMTLSAGMIAYKAYDYFFSPFMSISSALELMRRQLLNNYQEFNRQHFNISEKDYYEGLICFDLTEDQKLPLYGRLVFLNKPSTRITKIPKDSKPPYGNLTYDRLYTSIINKHKEPVYQDLRLKRRDLQQWIKNNTTVTS</sequence>
<proteinExistence type="predicted"/>
<dbReference type="EMBL" id="BBVC01000109">
    <property type="protein sequence ID" value="GAO98968.1"/>
    <property type="molecule type" value="Genomic_DNA"/>
</dbReference>
<accession>A0A0K8MFK0</accession>
<dbReference type="Proteomes" id="UP000036771">
    <property type="component" value="Unassembled WGS sequence"/>
</dbReference>
<organism evidence="1 2">
    <name type="scientific">Caedimonas varicaedens</name>
    <dbReference type="NCBI Taxonomy" id="1629334"/>
    <lineage>
        <taxon>Bacteria</taxon>
        <taxon>Pseudomonadati</taxon>
        <taxon>Pseudomonadota</taxon>
        <taxon>Alphaproteobacteria</taxon>
        <taxon>Holosporales</taxon>
        <taxon>Caedimonadaceae</taxon>
        <taxon>Caedimonas</taxon>
    </lineage>
</organism>